<dbReference type="EMBL" id="JAKWBI020000240">
    <property type="protein sequence ID" value="KAJ2898203.1"/>
    <property type="molecule type" value="Genomic_DNA"/>
</dbReference>
<dbReference type="Gene3D" id="3.40.50.1820">
    <property type="entry name" value="alpha/beta hydrolase"/>
    <property type="match status" value="1"/>
</dbReference>
<feature type="compositionally biased region" description="Basic residues" evidence="1">
    <location>
        <begin position="21"/>
        <end position="30"/>
    </location>
</feature>
<dbReference type="AlphaFoldDB" id="A0AAD5RMK3"/>
<feature type="compositionally biased region" description="Polar residues" evidence="1">
    <location>
        <begin position="244"/>
        <end position="259"/>
    </location>
</feature>
<proteinExistence type="predicted"/>
<feature type="compositionally biased region" description="Low complexity" evidence="1">
    <location>
        <begin position="658"/>
        <end position="673"/>
    </location>
</feature>
<evidence type="ECO:0000313" key="3">
    <source>
        <dbReference type="Proteomes" id="UP001201980"/>
    </source>
</evidence>
<sequence>MSEPLSLESNGLFPDEDRGRTQSRRRLRPWRFRDPRDTSTQSLLPSDTLGYSRSRSSGMGSGSTFTYPVLDDDPTPNDIPRRQLLVVYIHGYMGDTTSFKSFPAHVHGYLTERLRNSHAVHTKIYPRYKTYRPLQVAADEFGDWLGPNVDDSTDVVLVGHSMGGLIAADIVLLPPKPGSASPHPLRRRILGTVNCDSPFLGLNPRIAVAGIKSLALPAKDAGPDLLHPPSPMTSPSPRSSSVSHETFQSLSHFQSSNTGIPPLSTSPSPLPSSASCPSSKPELQSFPSSSSATSHVRRPTIASLLDPNYDPSFSNDAHHPARGFWAGLWNFSKKHRHRPDFVVGAAFVHMFQHFQYAWCLIDWAQLTKRYIKIRELEEEDPGRNRSGTRVRWVNYYTVCSGKNGPRGVEMIKEETRIRGTLVKAMESMLRIGKGKEKPAASGNHGKRTRSQQHENTNVSNASSNELPGVAVEQWVDGTVESVLDWFCSSSDSLSSSLDFYGPESSTEYRCIDSYPRRRPLSVSQLPSGPDVPISVDAATQTTGPLSTTTTLAPCVCSDRGGPIVQNPYPLAQGPESSRIKLRTTSHQGNAAPSDGWNMSKEEKRFKKELDHRLRQEIETAERDVLRCEQGRGSCKSWNSSRGRFYPVQAPKAILAPPAIASPSSTGHPPGTSHAPVEQGVNVGMGAEAGECIRSSKTRNHRRFCVVPSSISRSDNGKASVPGLGIPPDSAWVKVDMGNVDEVGAHCGLFKRDWPHYNGFLEDMCERIVGWVEEENGAQKTCTA</sequence>
<dbReference type="SUPFAM" id="SSF53474">
    <property type="entry name" value="alpha/beta-Hydrolases"/>
    <property type="match status" value="1"/>
</dbReference>
<dbReference type="PANTHER" id="PTHR47842">
    <property type="entry name" value="EXPRESSED PROTEIN"/>
    <property type="match status" value="1"/>
</dbReference>
<accession>A0AAD5RMK3</accession>
<evidence type="ECO:0000313" key="2">
    <source>
        <dbReference type="EMBL" id="KAJ2898203.1"/>
    </source>
</evidence>
<dbReference type="InterPro" id="IPR029058">
    <property type="entry name" value="AB_hydrolase_fold"/>
</dbReference>
<gene>
    <name evidence="2" type="ORF">MKZ38_004129</name>
</gene>
<dbReference type="PANTHER" id="PTHR47842:SF3">
    <property type="entry name" value="DUF676 DOMAIN-CONTAINING PROTEIN"/>
    <property type="match status" value="1"/>
</dbReference>
<feature type="region of interest" description="Disordered" evidence="1">
    <location>
        <begin position="433"/>
        <end position="465"/>
    </location>
</feature>
<dbReference type="Proteomes" id="UP001201980">
    <property type="component" value="Unassembled WGS sequence"/>
</dbReference>
<feature type="region of interest" description="Disordered" evidence="1">
    <location>
        <begin position="1"/>
        <end position="76"/>
    </location>
</feature>
<feature type="compositionally biased region" description="Polar residues" evidence="1">
    <location>
        <begin position="453"/>
        <end position="465"/>
    </location>
</feature>
<feature type="region of interest" description="Disordered" evidence="1">
    <location>
        <begin position="658"/>
        <end position="677"/>
    </location>
</feature>
<feature type="compositionally biased region" description="Polar residues" evidence="1">
    <location>
        <begin position="285"/>
        <end position="294"/>
    </location>
</feature>
<reference evidence="2" key="1">
    <citation type="submission" date="2022-07" db="EMBL/GenBank/DDBJ databases">
        <title>Draft genome sequence of Zalerion maritima ATCC 34329, a (micro)plastics degrading marine fungus.</title>
        <authorList>
            <person name="Paco A."/>
            <person name="Goncalves M.F.M."/>
            <person name="Rocha-Santos T.A.P."/>
            <person name="Alves A."/>
        </authorList>
    </citation>
    <scope>NUCLEOTIDE SEQUENCE</scope>
    <source>
        <strain evidence="2">ATCC 34329</strain>
    </source>
</reference>
<evidence type="ECO:0008006" key="4">
    <source>
        <dbReference type="Google" id="ProtNLM"/>
    </source>
</evidence>
<organism evidence="2 3">
    <name type="scientific">Zalerion maritima</name>
    <dbReference type="NCBI Taxonomy" id="339359"/>
    <lineage>
        <taxon>Eukaryota</taxon>
        <taxon>Fungi</taxon>
        <taxon>Dikarya</taxon>
        <taxon>Ascomycota</taxon>
        <taxon>Pezizomycotina</taxon>
        <taxon>Sordariomycetes</taxon>
        <taxon>Lulworthiomycetidae</taxon>
        <taxon>Lulworthiales</taxon>
        <taxon>Lulworthiaceae</taxon>
        <taxon>Zalerion</taxon>
    </lineage>
</organism>
<keyword evidence="3" id="KW-1185">Reference proteome</keyword>
<protein>
    <recommendedName>
        <fullName evidence="4">DUF676 domain-containing protein</fullName>
    </recommendedName>
</protein>
<name>A0AAD5RMK3_9PEZI</name>
<feature type="region of interest" description="Disordered" evidence="1">
    <location>
        <begin position="222"/>
        <end position="294"/>
    </location>
</feature>
<evidence type="ECO:0000256" key="1">
    <source>
        <dbReference type="SAM" id="MobiDB-lite"/>
    </source>
</evidence>
<feature type="compositionally biased region" description="Low complexity" evidence="1">
    <location>
        <begin position="261"/>
        <end position="281"/>
    </location>
</feature>
<comment type="caution">
    <text evidence="2">The sequence shown here is derived from an EMBL/GenBank/DDBJ whole genome shotgun (WGS) entry which is preliminary data.</text>
</comment>